<evidence type="ECO:0000313" key="1">
    <source>
        <dbReference type="EMBL" id="GJA65715.1"/>
    </source>
</evidence>
<dbReference type="AlphaFoldDB" id="A0AA37D109"/>
<accession>A0AA37D109</accession>
<proteinExistence type="predicted"/>
<dbReference type="Proteomes" id="UP000886934">
    <property type="component" value="Unassembled WGS sequence"/>
</dbReference>
<gene>
    <name evidence="1" type="ORF">KAM351_43260</name>
</gene>
<protein>
    <submittedName>
        <fullName evidence="1">Uncharacterized protein</fullName>
    </submittedName>
</protein>
<sequence length="50" mass="5474">MAQRHRQLAVKAAAGKRQEGALITANAIELALDQCIAQQIATCQDKQQNR</sequence>
<name>A0AA37D109_AERCA</name>
<dbReference type="RefSeq" id="WP_223933791.1">
    <property type="nucleotide sequence ID" value="NZ_CAWNXP010000001.1"/>
</dbReference>
<evidence type="ECO:0000313" key="2">
    <source>
        <dbReference type="Proteomes" id="UP000886934"/>
    </source>
</evidence>
<reference evidence="1" key="1">
    <citation type="submission" date="2021-07" db="EMBL/GenBank/DDBJ databases">
        <title>Draft genome sequence of carbapenem-resistant Aeromonas spp. in Japan.</title>
        <authorList>
            <person name="Maehana S."/>
            <person name="Suzuki M."/>
            <person name="Kitasato H."/>
        </authorList>
    </citation>
    <scope>NUCLEOTIDE SEQUENCE</scope>
    <source>
        <strain evidence="1">KAM351</strain>
    </source>
</reference>
<dbReference type="EMBL" id="BPNN01000117">
    <property type="protein sequence ID" value="GJA65715.1"/>
    <property type="molecule type" value="Genomic_DNA"/>
</dbReference>
<organism evidence="1 2">
    <name type="scientific">Aeromonas caviae</name>
    <name type="common">Aeromonas punctata</name>
    <dbReference type="NCBI Taxonomy" id="648"/>
    <lineage>
        <taxon>Bacteria</taxon>
        <taxon>Pseudomonadati</taxon>
        <taxon>Pseudomonadota</taxon>
        <taxon>Gammaproteobacteria</taxon>
        <taxon>Aeromonadales</taxon>
        <taxon>Aeromonadaceae</taxon>
        <taxon>Aeromonas</taxon>
    </lineage>
</organism>
<comment type="caution">
    <text evidence="1">The sequence shown here is derived from an EMBL/GenBank/DDBJ whole genome shotgun (WGS) entry which is preliminary data.</text>
</comment>